<feature type="region of interest" description="Disordered" evidence="1">
    <location>
        <begin position="16"/>
        <end position="39"/>
    </location>
</feature>
<gene>
    <name evidence="2" type="ORF">NDU88_002518</name>
</gene>
<evidence type="ECO:0000256" key="1">
    <source>
        <dbReference type="SAM" id="MobiDB-lite"/>
    </source>
</evidence>
<comment type="caution">
    <text evidence="2">The sequence shown here is derived from an EMBL/GenBank/DDBJ whole genome shotgun (WGS) entry which is preliminary data.</text>
</comment>
<accession>A0AAV7UWE5</accession>
<dbReference type="AlphaFoldDB" id="A0AAV7UWE5"/>
<name>A0AAV7UWE5_PLEWA</name>
<dbReference type="EMBL" id="JANPWB010000004">
    <property type="protein sequence ID" value="KAJ1193213.1"/>
    <property type="molecule type" value="Genomic_DNA"/>
</dbReference>
<protein>
    <submittedName>
        <fullName evidence="2">Uncharacterized protein</fullName>
    </submittedName>
</protein>
<evidence type="ECO:0000313" key="2">
    <source>
        <dbReference type="EMBL" id="KAJ1193213.1"/>
    </source>
</evidence>
<sequence length="67" mass="7344">MRAWLQGRTQFLSEVDTNAPCGTAPEPSDPAPRLPTGSDRPLLRVRHCWPPWRVYVTGSLTGPDGAT</sequence>
<evidence type="ECO:0000313" key="3">
    <source>
        <dbReference type="Proteomes" id="UP001066276"/>
    </source>
</evidence>
<reference evidence="2" key="1">
    <citation type="journal article" date="2022" name="bioRxiv">
        <title>Sequencing and chromosome-scale assembly of the giantPleurodeles waltlgenome.</title>
        <authorList>
            <person name="Brown T."/>
            <person name="Elewa A."/>
            <person name="Iarovenko S."/>
            <person name="Subramanian E."/>
            <person name="Araus A.J."/>
            <person name="Petzold A."/>
            <person name="Susuki M."/>
            <person name="Suzuki K.-i.T."/>
            <person name="Hayashi T."/>
            <person name="Toyoda A."/>
            <person name="Oliveira C."/>
            <person name="Osipova E."/>
            <person name="Leigh N.D."/>
            <person name="Simon A."/>
            <person name="Yun M.H."/>
        </authorList>
    </citation>
    <scope>NUCLEOTIDE SEQUENCE</scope>
    <source>
        <strain evidence="2">20211129_DDA</strain>
        <tissue evidence="2">Liver</tissue>
    </source>
</reference>
<proteinExistence type="predicted"/>
<organism evidence="2 3">
    <name type="scientific">Pleurodeles waltl</name>
    <name type="common">Iberian ribbed newt</name>
    <dbReference type="NCBI Taxonomy" id="8319"/>
    <lineage>
        <taxon>Eukaryota</taxon>
        <taxon>Metazoa</taxon>
        <taxon>Chordata</taxon>
        <taxon>Craniata</taxon>
        <taxon>Vertebrata</taxon>
        <taxon>Euteleostomi</taxon>
        <taxon>Amphibia</taxon>
        <taxon>Batrachia</taxon>
        <taxon>Caudata</taxon>
        <taxon>Salamandroidea</taxon>
        <taxon>Salamandridae</taxon>
        <taxon>Pleurodelinae</taxon>
        <taxon>Pleurodeles</taxon>
    </lineage>
</organism>
<keyword evidence="3" id="KW-1185">Reference proteome</keyword>
<dbReference type="Proteomes" id="UP001066276">
    <property type="component" value="Chromosome 2_2"/>
</dbReference>